<protein>
    <submittedName>
        <fullName evidence="1">Uncharacterized protein</fullName>
    </submittedName>
</protein>
<proteinExistence type="predicted"/>
<reference evidence="1 2" key="1">
    <citation type="submission" date="2016-12" db="EMBL/GenBank/DDBJ databases">
        <title>Draft genome sequences of seven strains of Pseudomonas fluorescens that produce 4-formylaminooxyvinylglycine.</title>
        <authorList>
            <person name="Okrent R.A."/>
            <person name="Manning V.A."/>
            <person name="Trippe K.M."/>
        </authorList>
    </citation>
    <scope>NUCLEOTIDE SEQUENCE [LARGE SCALE GENOMIC DNA]</scope>
    <source>
        <strain evidence="1 2">P5A</strain>
    </source>
</reference>
<name>A0A1T2YRE5_PSEFL</name>
<accession>A0A1T2YRE5</accession>
<dbReference type="RefSeq" id="WP_078740099.1">
    <property type="nucleotide sequence ID" value="NZ_MSDF01000016.1"/>
</dbReference>
<sequence>METVDETPQALLARRLVEFERFRFERLPVLHEFCTALGFEQPHEVLMTPEKFLTRLDSGFQNAVISEENRVWFITRIGYYIGEYLAVVYRGYWLVDEDPASPAFARYVVGGFSLEGVVAPTVDPFSVAQCYADTPAPRFLAEEMKKIAAL</sequence>
<gene>
    <name evidence="1" type="ORF">BFW87_12375</name>
</gene>
<dbReference type="EMBL" id="MSDF01000016">
    <property type="protein sequence ID" value="OPA94850.1"/>
    <property type="molecule type" value="Genomic_DNA"/>
</dbReference>
<evidence type="ECO:0000313" key="2">
    <source>
        <dbReference type="Proteomes" id="UP000190965"/>
    </source>
</evidence>
<evidence type="ECO:0000313" key="1">
    <source>
        <dbReference type="EMBL" id="OPA94850.1"/>
    </source>
</evidence>
<dbReference type="Proteomes" id="UP000190965">
    <property type="component" value="Unassembled WGS sequence"/>
</dbReference>
<dbReference type="OrthoDB" id="1495835at2"/>
<comment type="caution">
    <text evidence="1">The sequence shown here is derived from an EMBL/GenBank/DDBJ whole genome shotgun (WGS) entry which is preliminary data.</text>
</comment>
<organism evidence="1 2">
    <name type="scientific">Pseudomonas fluorescens</name>
    <dbReference type="NCBI Taxonomy" id="294"/>
    <lineage>
        <taxon>Bacteria</taxon>
        <taxon>Pseudomonadati</taxon>
        <taxon>Pseudomonadota</taxon>
        <taxon>Gammaproteobacteria</taxon>
        <taxon>Pseudomonadales</taxon>
        <taxon>Pseudomonadaceae</taxon>
        <taxon>Pseudomonas</taxon>
    </lineage>
</organism>
<dbReference type="AlphaFoldDB" id="A0A1T2YRE5"/>